<dbReference type="Pfam" id="PF22878">
    <property type="entry name" value="SPT2_N"/>
    <property type="match status" value="1"/>
</dbReference>
<dbReference type="InterPro" id="IPR054552">
    <property type="entry name" value="SPT2_N"/>
</dbReference>
<dbReference type="EMBL" id="JAXCGZ010015324">
    <property type="protein sequence ID" value="KAK7070530.1"/>
    <property type="molecule type" value="Genomic_DNA"/>
</dbReference>
<comment type="caution">
    <text evidence="2">The sequence shown here is derived from an EMBL/GenBank/DDBJ whole genome shotgun (WGS) entry which is preliminary data.</text>
</comment>
<evidence type="ECO:0000313" key="3">
    <source>
        <dbReference type="Proteomes" id="UP001381693"/>
    </source>
</evidence>
<organism evidence="2 3">
    <name type="scientific">Halocaridina rubra</name>
    <name type="common">Hawaiian red shrimp</name>
    <dbReference type="NCBI Taxonomy" id="373956"/>
    <lineage>
        <taxon>Eukaryota</taxon>
        <taxon>Metazoa</taxon>
        <taxon>Ecdysozoa</taxon>
        <taxon>Arthropoda</taxon>
        <taxon>Crustacea</taxon>
        <taxon>Multicrustacea</taxon>
        <taxon>Malacostraca</taxon>
        <taxon>Eumalacostraca</taxon>
        <taxon>Eucarida</taxon>
        <taxon>Decapoda</taxon>
        <taxon>Pleocyemata</taxon>
        <taxon>Caridea</taxon>
        <taxon>Atyoidea</taxon>
        <taxon>Atyidae</taxon>
        <taxon>Halocaridina</taxon>
    </lineage>
</organism>
<evidence type="ECO:0000259" key="1">
    <source>
        <dbReference type="Pfam" id="PF22878"/>
    </source>
</evidence>
<proteinExistence type="predicted"/>
<protein>
    <submittedName>
        <fullName evidence="2">Protein SPT2</fullName>
    </submittedName>
</protein>
<dbReference type="AlphaFoldDB" id="A0AAN8WQS5"/>
<reference evidence="2 3" key="1">
    <citation type="submission" date="2023-11" db="EMBL/GenBank/DDBJ databases">
        <title>Halocaridina rubra genome assembly.</title>
        <authorList>
            <person name="Smith C."/>
        </authorList>
    </citation>
    <scope>NUCLEOTIDE SEQUENCE [LARGE SCALE GENOMIC DNA]</scope>
    <source>
        <strain evidence="2">EP-1</strain>
        <tissue evidence="2">Whole</tissue>
    </source>
</reference>
<sequence length="110" mass="12287">MDFSYLLELAKQNETSNKNEASKSRFSTNVSAAKKLRKSAPNVQAIKALLGKKEDDKAKAAQEFKKKRDNLLALRAQDKKSNRRVNAMINRTKGASKSVLEDAKVEYALS</sequence>
<feature type="domain" description="SPT2 homolog N-terminal" evidence="1">
    <location>
        <begin position="1"/>
        <end position="93"/>
    </location>
</feature>
<keyword evidence="3" id="KW-1185">Reference proteome</keyword>
<name>A0AAN8WQS5_HALRR</name>
<evidence type="ECO:0000313" key="2">
    <source>
        <dbReference type="EMBL" id="KAK7070530.1"/>
    </source>
</evidence>
<dbReference type="Proteomes" id="UP001381693">
    <property type="component" value="Unassembled WGS sequence"/>
</dbReference>
<accession>A0AAN8WQS5</accession>
<gene>
    <name evidence="2" type="primary">SPTY2D1</name>
    <name evidence="2" type="ORF">SK128_013274</name>
</gene>